<evidence type="ECO:0000313" key="3">
    <source>
        <dbReference type="Proteomes" id="UP000824890"/>
    </source>
</evidence>
<comment type="caution">
    <text evidence="2">The sequence shown here is derived from an EMBL/GenBank/DDBJ whole genome shotgun (WGS) entry which is preliminary data.</text>
</comment>
<dbReference type="Proteomes" id="UP000824890">
    <property type="component" value="Unassembled WGS sequence"/>
</dbReference>
<dbReference type="EMBL" id="JAGKQM010000003">
    <property type="protein sequence ID" value="KAH0934885.1"/>
    <property type="molecule type" value="Genomic_DNA"/>
</dbReference>
<feature type="transmembrane region" description="Helical" evidence="1">
    <location>
        <begin position="6"/>
        <end position="24"/>
    </location>
</feature>
<keyword evidence="1" id="KW-0472">Membrane</keyword>
<reference evidence="2 3" key="1">
    <citation type="submission" date="2021-05" db="EMBL/GenBank/DDBJ databases">
        <title>Genome Assembly of Synthetic Allotetraploid Brassica napus Reveals Homoeologous Exchanges between Subgenomes.</title>
        <authorList>
            <person name="Davis J.T."/>
        </authorList>
    </citation>
    <scope>NUCLEOTIDE SEQUENCE [LARGE SCALE GENOMIC DNA]</scope>
    <source>
        <strain evidence="3">cv. Da-Ae</strain>
        <tissue evidence="2">Seedling</tissue>
    </source>
</reference>
<accession>A0ABQ8E2G4</accession>
<evidence type="ECO:0008006" key="4">
    <source>
        <dbReference type="Google" id="ProtNLM"/>
    </source>
</evidence>
<keyword evidence="1" id="KW-1133">Transmembrane helix</keyword>
<organism evidence="2 3">
    <name type="scientific">Brassica napus</name>
    <name type="common">Rape</name>
    <dbReference type="NCBI Taxonomy" id="3708"/>
    <lineage>
        <taxon>Eukaryota</taxon>
        <taxon>Viridiplantae</taxon>
        <taxon>Streptophyta</taxon>
        <taxon>Embryophyta</taxon>
        <taxon>Tracheophyta</taxon>
        <taxon>Spermatophyta</taxon>
        <taxon>Magnoliopsida</taxon>
        <taxon>eudicotyledons</taxon>
        <taxon>Gunneridae</taxon>
        <taxon>Pentapetalae</taxon>
        <taxon>rosids</taxon>
        <taxon>malvids</taxon>
        <taxon>Brassicales</taxon>
        <taxon>Brassicaceae</taxon>
        <taxon>Brassiceae</taxon>
        <taxon>Brassica</taxon>
    </lineage>
</organism>
<gene>
    <name evidence="2" type="ORF">HID58_012002</name>
</gene>
<evidence type="ECO:0000313" key="2">
    <source>
        <dbReference type="EMBL" id="KAH0934885.1"/>
    </source>
</evidence>
<protein>
    <recommendedName>
        <fullName evidence="4">Magnesium transporter</fullName>
    </recommendedName>
</protein>
<name>A0ABQ8E2G4_BRANA</name>
<sequence>MYIPGSLLWVIIGSTITLIGGVMGDELGERKRIAKQSETPLRVRDDDFRGRADITRTVRVYLDLSGSWA</sequence>
<proteinExistence type="predicted"/>
<keyword evidence="1" id="KW-0812">Transmembrane</keyword>
<keyword evidence="3" id="KW-1185">Reference proteome</keyword>
<evidence type="ECO:0000256" key="1">
    <source>
        <dbReference type="SAM" id="Phobius"/>
    </source>
</evidence>